<keyword evidence="1" id="KW-1133">Transmembrane helix</keyword>
<protein>
    <submittedName>
        <fullName evidence="2">Uncharacterized protein</fullName>
    </submittedName>
</protein>
<evidence type="ECO:0000313" key="2">
    <source>
        <dbReference type="EMBL" id="KKQ98666.1"/>
    </source>
</evidence>
<organism evidence="2 3">
    <name type="scientific">Candidatus Woesebacteria bacterium GW2011_GWB1_39_12</name>
    <dbReference type="NCBI Taxonomy" id="1618574"/>
    <lineage>
        <taxon>Bacteria</taxon>
        <taxon>Candidatus Woeseibacteriota</taxon>
    </lineage>
</organism>
<dbReference type="EMBL" id="LBWB01000037">
    <property type="protein sequence ID" value="KKQ98666.1"/>
    <property type="molecule type" value="Genomic_DNA"/>
</dbReference>
<evidence type="ECO:0000313" key="3">
    <source>
        <dbReference type="Proteomes" id="UP000033881"/>
    </source>
</evidence>
<feature type="transmembrane region" description="Helical" evidence="1">
    <location>
        <begin position="50"/>
        <end position="69"/>
    </location>
</feature>
<name>A0A0G0QAF4_9BACT</name>
<dbReference type="STRING" id="1618574.UT24_C0037G0005"/>
<keyword evidence="1" id="KW-0812">Transmembrane</keyword>
<dbReference type="AlphaFoldDB" id="A0A0G0QAF4"/>
<keyword evidence="1" id="KW-0472">Membrane</keyword>
<sequence length="108" mass="12182">MKKKTLGQKESLNKTSKVYISVDNILKMAYCIRDNQLSDNEAENYIKASLFDLVILAVGPTLSIFVWLALQSWKILSLILVSMLFTGLLVIVSIYGMHLVDTSNKNKK</sequence>
<accession>A0A0G0QAF4</accession>
<evidence type="ECO:0000256" key="1">
    <source>
        <dbReference type="SAM" id="Phobius"/>
    </source>
</evidence>
<dbReference type="Proteomes" id="UP000033881">
    <property type="component" value="Unassembled WGS sequence"/>
</dbReference>
<feature type="transmembrane region" description="Helical" evidence="1">
    <location>
        <begin position="75"/>
        <end position="100"/>
    </location>
</feature>
<comment type="caution">
    <text evidence="2">The sequence shown here is derived from an EMBL/GenBank/DDBJ whole genome shotgun (WGS) entry which is preliminary data.</text>
</comment>
<gene>
    <name evidence="2" type="ORF">UT24_C0037G0005</name>
</gene>
<reference evidence="2 3" key="1">
    <citation type="journal article" date="2015" name="Nature">
        <title>rRNA introns, odd ribosomes, and small enigmatic genomes across a large radiation of phyla.</title>
        <authorList>
            <person name="Brown C.T."/>
            <person name="Hug L.A."/>
            <person name="Thomas B.C."/>
            <person name="Sharon I."/>
            <person name="Castelle C.J."/>
            <person name="Singh A."/>
            <person name="Wilkins M.J."/>
            <person name="Williams K.H."/>
            <person name="Banfield J.F."/>
        </authorList>
    </citation>
    <scope>NUCLEOTIDE SEQUENCE [LARGE SCALE GENOMIC DNA]</scope>
</reference>
<proteinExistence type="predicted"/>